<comment type="caution">
    <text evidence="1">The sequence shown here is derived from an EMBL/GenBank/DDBJ whole genome shotgun (WGS) entry which is preliminary data.</text>
</comment>
<sequence length="911" mass="103240">MPITIGTLQDSVQLLYRSATKISNRPISHGKKKEWKEIDNAAVALLPEVQKLYWNGVERELRDIISTLKAWEQLDPDGVTLEEEKSDEIYGFDTYIDQVSESSREFADLYMREKAAKLNRVGGGEYVPQDVTLQNIVRKFQADAQSRKVKQDIKRGLELLPRERDSISTKAKLLLQSAAWLDIDKVIEHRPPLDGVGFWKRPMPPQLQIDRFCSNSTPVIVPECCVICTEIIRGSMFKCTSQGCKYADEGNICENCQHEGKHSNHPMKKIYKHCILSESIDFAASRKICQCGSVARMDMDGNPRSLFPVENSDYHRVSAKGAVQCGLLTLGELVAEAKYDAIQLKMNRRTIGQDQIQDEARNRKKAEILSKDKTRELIATETINEKDADADIPFFIREITDRYPFGNVHMALQLGPVLIENGVEHTQGGALITSRDPPIYKGDPSADREIEYSIALDVKRQLFSQNRDRQPKRYKTALKQVVGGVFSGHSHAKLEEEIIDLVVQASKLDLSNSGDHIRKREALWKKVLEPIIESLRTLMQNRVDTMLTSVTNKLLDPSVNLKWNKRTNNCQDFCSSILDYQLYGSFLARKSPKTHCTEPLYLLSFVCRPGSYTRERKIQTKFDIPSGLCEEYLLKHRYGLHVDSDIIDSLQEYWYDWGAFGGPLYKYQNLFPWDCTEAYGRSATSCNDCNISKHVWSFPFDSWSIATLHLTRPRILYPEVVSKHDWMRNRLQILLAQDALNKVARVMASSTEFRKATAWMTDHPDLRMDRMKLGGIHRAQPFSHQYEAGQYHEYFIAEWAHLRLQDQIAMYEEIREKRRLLPDVPIATNTDWERGDDSGGGGGDAMFLCFGFAYFGDYYADNWDGTYTESETMTESDAALLGTVDSSANDSGGGDGGDGGGCGGCGGCGGD</sequence>
<protein>
    <submittedName>
        <fullName evidence="1">Uncharacterized protein</fullName>
    </submittedName>
</protein>
<dbReference type="OrthoDB" id="4455544at2759"/>
<keyword evidence="2" id="KW-1185">Reference proteome</keyword>
<proteinExistence type="predicted"/>
<dbReference type="EMBL" id="JAGMWT010000005">
    <property type="protein sequence ID" value="KAH7128561.1"/>
    <property type="molecule type" value="Genomic_DNA"/>
</dbReference>
<evidence type="ECO:0000313" key="1">
    <source>
        <dbReference type="EMBL" id="KAH7128561.1"/>
    </source>
</evidence>
<accession>A0A9P9E235</accession>
<organism evidence="1 2">
    <name type="scientific">Dendryphion nanum</name>
    <dbReference type="NCBI Taxonomy" id="256645"/>
    <lineage>
        <taxon>Eukaryota</taxon>
        <taxon>Fungi</taxon>
        <taxon>Dikarya</taxon>
        <taxon>Ascomycota</taxon>
        <taxon>Pezizomycotina</taxon>
        <taxon>Dothideomycetes</taxon>
        <taxon>Pleosporomycetidae</taxon>
        <taxon>Pleosporales</taxon>
        <taxon>Torulaceae</taxon>
        <taxon>Dendryphion</taxon>
    </lineage>
</organism>
<dbReference type="Proteomes" id="UP000700596">
    <property type="component" value="Unassembled WGS sequence"/>
</dbReference>
<evidence type="ECO:0000313" key="2">
    <source>
        <dbReference type="Proteomes" id="UP000700596"/>
    </source>
</evidence>
<dbReference type="AlphaFoldDB" id="A0A9P9E235"/>
<name>A0A9P9E235_9PLEO</name>
<reference evidence="1" key="1">
    <citation type="journal article" date="2021" name="Nat. Commun.">
        <title>Genetic determinants of endophytism in the Arabidopsis root mycobiome.</title>
        <authorList>
            <person name="Mesny F."/>
            <person name="Miyauchi S."/>
            <person name="Thiergart T."/>
            <person name="Pickel B."/>
            <person name="Atanasova L."/>
            <person name="Karlsson M."/>
            <person name="Huettel B."/>
            <person name="Barry K.W."/>
            <person name="Haridas S."/>
            <person name="Chen C."/>
            <person name="Bauer D."/>
            <person name="Andreopoulos W."/>
            <person name="Pangilinan J."/>
            <person name="LaButti K."/>
            <person name="Riley R."/>
            <person name="Lipzen A."/>
            <person name="Clum A."/>
            <person name="Drula E."/>
            <person name="Henrissat B."/>
            <person name="Kohler A."/>
            <person name="Grigoriev I.V."/>
            <person name="Martin F.M."/>
            <person name="Hacquard S."/>
        </authorList>
    </citation>
    <scope>NUCLEOTIDE SEQUENCE</scope>
    <source>
        <strain evidence="1">MPI-CAGE-CH-0243</strain>
    </source>
</reference>
<gene>
    <name evidence="1" type="ORF">B0J11DRAFT_567153</name>
</gene>